<accession>A0A815CP99</accession>
<dbReference type="AlphaFoldDB" id="A0A815CP99"/>
<reference evidence="1" key="1">
    <citation type="submission" date="2021-02" db="EMBL/GenBank/DDBJ databases">
        <authorList>
            <person name="Nowell W R."/>
        </authorList>
    </citation>
    <scope>NUCLEOTIDE SEQUENCE</scope>
</reference>
<dbReference type="PANTHER" id="PTHR34726">
    <property type="entry name" value="GBP DOMAIN-CONTAINING PROTEIN"/>
    <property type="match status" value="1"/>
</dbReference>
<dbReference type="PANTHER" id="PTHR34726:SF3">
    <property type="entry name" value="GUANYLATE-BINDING PROTEIN N-TERMINAL DOMAIN-CONTAINING PROTEIN-RELATED"/>
    <property type="match status" value="1"/>
</dbReference>
<dbReference type="Proteomes" id="UP000663828">
    <property type="component" value="Unassembled WGS sequence"/>
</dbReference>
<comment type="caution">
    <text evidence="1">The sequence shown here is derived from an EMBL/GenBank/DDBJ whole genome shotgun (WGS) entry which is preliminary data.</text>
</comment>
<sequence length="329" mass="37337">NINLGHSFTERTNGLSVALPLLSDTDNTPLALIDTAGTRTPVEYSDKTFKNRSYERQVSDSFIQEVAISSAQIFVCVVNQLTLDDQLYLKSLYNRLITVDEVEKTEKYELETLFGARKQPQGFWLSNEFKHFVIAHVDSEAGKKYNTRSIEQIRTMIKGANAAKDSDVLRTIISKIETLLSKVLVEEASVKPDIKHKDSQQGLLSSITSGIRALVSYNSEKPMKVMPQRQVKVQLEVQELNLDKGQPLCVTTRGTMVIIKGEKVMNTIDDYSTELMNTHRMGTFQIEVPTTTKDNNYVYDMRKKAIDTRYTNGIIVLKLKRQKDDDDEL</sequence>
<evidence type="ECO:0000313" key="2">
    <source>
        <dbReference type="Proteomes" id="UP000663828"/>
    </source>
</evidence>
<gene>
    <name evidence="1" type="ORF">XAT740_LOCUS28094</name>
</gene>
<keyword evidence="2" id="KW-1185">Reference proteome</keyword>
<organism evidence="1 2">
    <name type="scientific">Adineta ricciae</name>
    <name type="common">Rotifer</name>
    <dbReference type="NCBI Taxonomy" id="249248"/>
    <lineage>
        <taxon>Eukaryota</taxon>
        <taxon>Metazoa</taxon>
        <taxon>Spiralia</taxon>
        <taxon>Gnathifera</taxon>
        <taxon>Rotifera</taxon>
        <taxon>Eurotatoria</taxon>
        <taxon>Bdelloidea</taxon>
        <taxon>Adinetida</taxon>
        <taxon>Adinetidae</taxon>
        <taxon>Adineta</taxon>
    </lineage>
</organism>
<evidence type="ECO:0000313" key="1">
    <source>
        <dbReference type="EMBL" id="CAF1286406.1"/>
    </source>
</evidence>
<name>A0A815CP99_ADIRI</name>
<dbReference type="EMBL" id="CAJNOR010002382">
    <property type="protein sequence ID" value="CAF1286406.1"/>
    <property type="molecule type" value="Genomic_DNA"/>
</dbReference>
<proteinExistence type="predicted"/>
<feature type="non-terminal residue" evidence="1">
    <location>
        <position position="1"/>
    </location>
</feature>
<protein>
    <submittedName>
        <fullName evidence="1">Uncharacterized protein</fullName>
    </submittedName>
</protein>